<accession>A0ABS3AJ07</accession>
<evidence type="ECO:0000313" key="3">
    <source>
        <dbReference type="Proteomes" id="UP000772591"/>
    </source>
</evidence>
<dbReference type="Proteomes" id="UP000772591">
    <property type="component" value="Unassembled WGS sequence"/>
</dbReference>
<dbReference type="CDD" id="cd03801">
    <property type="entry name" value="GT4_PimA-like"/>
    <property type="match status" value="1"/>
</dbReference>
<organism evidence="2 3">
    <name type="scientific">Pseudomonas gregormendelii</name>
    <dbReference type="NCBI Taxonomy" id="1628277"/>
    <lineage>
        <taxon>Bacteria</taxon>
        <taxon>Pseudomonadati</taxon>
        <taxon>Pseudomonadota</taxon>
        <taxon>Gammaproteobacteria</taxon>
        <taxon>Pseudomonadales</taxon>
        <taxon>Pseudomonadaceae</taxon>
        <taxon>Pseudomonas</taxon>
    </lineage>
</organism>
<dbReference type="SUPFAM" id="SSF53756">
    <property type="entry name" value="UDP-Glycosyltransferase/glycogen phosphorylase"/>
    <property type="match status" value="1"/>
</dbReference>
<name>A0ABS3AJ07_9PSED</name>
<dbReference type="InterPro" id="IPR050194">
    <property type="entry name" value="Glycosyltransferase_grp1"/>
</dbReference>
<dbReference type="PANTHER" id="PTHR45947:SF3">
    <property type="entry name" value="SULFOQUINOVOSYL TRANSFERASE SQD2"/>
    <property type="match status" value="1"/>
</dbReference>
<comment type="caution">
    <text evidence="2">The sequence shown here is derived from an EMBL/GenBank/DDBJ whole genome shotgun (WGS) entry which is preliminary data.</text>
</comment>
<dbReference type="Gene3D" id="3.40.50.2000">
    <property type="entry name" value="Glycogen Phosphorylase B"/>
    <property type="match status" value="2"/>
</dbReference>
<dbReference type="Pfam" id="PF13692">
    <property type="entry name" value="Glyco_trans_1_4"/>
    <property type="match status" value="1"/>
</dbReference>
<dbReference type="PANTHER" id="PTHR45947">
    <property type="entry name" value="SULFOQUINOVOSYL TRANSFERASE SQD2"/>
    <property type="match status" value="1"/>
</dbReference>
<keyword evidence="3" id="KW-1185">Reference proteome</keyword>
<evidence type="ECO:0000313" key="2">
    <source>
        <dbReference type="EMBL" id="MBN3966975.1"/>
    </source>
</evidence>
<proteinExistence type="predicted"/>
<feature type="domain" description="Glycosyltransferase subfamily 4-like N-terminal" evidence="1">
    <location>
        <begin position="40"/>
        <end position="155"/>
    </location>
</feature>
<protein>
    <submittedName>
        <fullName evidence="2">Glycosyltransferase family 4 protein</fullName>
    </submittedName>
</protein>
<sequence>MLKVLVVTNMYPGRNQKSLYGGIFVKEQIESLERAKTCIVDTICIDGHKSKFNYISSAFGILNSIHKNNYDIIHIHYGLSGLFLLLRPFKKWTNVVLTLHGGDILSAQKKHVQVFLTKLLLRKVSKAIVINQEMELLVRPISKKVKLLPCGVDTNFFNDTYSTKKRNRILFAGSPQRWVKNFDLFERIIEEYKAIYGAVEVVALDGFSRDEIRNLLSDSLALVMTSRSEGSPQVIKEALSCDCAILSSDVGDVKNILEHTPGTFVFSDGDSEQHIAKMLGESIQKARSTPGIRRQQVLNKRLDSESISKSLLTYYKE</sequence>
<gene>
    <name evidence="2" type="ORF">IMW75_17050</name>
</gene>
<dbReference type="RefSeq" id="WP_205893277.1">
    <property type="nucleotide sequence ID" value="NZ_JADEVO010000024.1"/>
</dbReference>
<dbReference type="EMBL" id="JADEVO010000024">
    <property type="protein sequence ID" value="MBN3966975.1"/>
    <property type="molecule type" value="Genomic_DNA"/>
</dbReference>
<dbReference type="InterPro" id="IPR028098">
    <property type="entry name" value="Glyco_trans_4-like_N"/>
</dbReference>
<evidence type="ECO:0000259" key="1">
    <source>
        <dbReference type="Pfam" id="PF13439"/>
    </source>
</evidence>
<reference evidence="2 3" key="1">
    <citation type="journal article" date="2021" name="Int. J. Syst. Evol. Microbiol.">
        <title>Pseudomonas piscium sp. nov., Pseudomonas pisciculturae sp. nov., Pseudomonas mucoides sp. nov. and Pseudomonas neuropathica sp. nov. isolated from rainbow trout.</title>
        <authorList>
            <person name="Duman M."/>
            <person name="Mulet M."/>
            <person name="Altun S."/>
            <person name="Saticioglu I.B."/>
            <person name="Gomila M."/>
            <person name="Lalucat J."/>
            <person name="Garcia-Valdes E."/>
        </authorList>
    </citation>
    <scope>NUCLEOTIDE SEQUENCE [LARGE SCALE GENOMIC DNA]</scope>
    <source>
        <strain evidence="2 3">LMG 28632</strain>
    </source>
</reference>
<dbReference type="Pfam" id="PF13439">
    <property type="entry name" value="Glyco_transf_4"/>
    <property type="match status" value="1"/>
</dbReference>